<gene>
    <name evidence="1" type="ORF">O3V59_16890</name>
</gene>
<protein>
    <submittedName>
        <fullName evidence="1">MFS transporter</fullName>
    </submittedName>
</protein>
<comment type="caution">
    <text evidence="1">The sequence shown here is derived from an EMBL/GenBank/DDBJ whole genome shotgun (WGS) entry which is preliminary data.</text>
</comment>
<dbReference type="AlphaFoldDB" id="A0A9X3Z4X1"/>
<dbReference type="Proteomes" id="UP001151071">
    <property type="component" value="Unassembled WGS sequence"/>
</dbReference>
<evidence type="ECO:0000313" key="2">
    <source>
        <dbReference type="Proteomes" id="UP001151071"/>
    </source>
</evidence>
<accession>A0A9X3Z4X1</accession>
<dbReference type="EMBL" id="JAPYYP010000025">
    <property type="protein sequence ID" value="MDA5110045.1"/>
    <property type="molecule type" value="Genomic_DNA"/>
</dbReference>
<sequence length="107" mass="12506">MLTVFIEYKTDESKRDRCLELLAAMAGRMEAMGARQYRFWEGLDQPGLFVEAFDVETVEQYERIKQWRRADQAFCECVAGGAAKLNIWAFRPIDLADKRSKQEYDGR</sequence>
<evidence type="ECO:0000313" key="1">
    <source>
        <dbReference type="EMBL" id="MDA5110045.1"/>
    </source>
</evidence>
<dbReference type="RefSeq" id="WP_044900381.1">
    <property type="nucleotide sequence ID" value="NZ_JAPYYP010000025.1"/>
</dbReference>
<proteinExistence type="predicted"/>
<reference evidence="1" key="1">
    <citation type="submission" date="2022-12" db="EMBL/GenBank/DDBJ databases">
        <title>Draft genome sequence of the thermophilic strain Brevibacillus thermoruber HT42, isolated from Los Humeros, Puebla, Mexico, with biotechnological potential.</title>
        <authorList>
            <person name="Lara Sanchez J."/>
            <person name="Solis Palacios R."/>
            <person name="Bustos Baena A.S."/>
            <person name="Ruz Baez A.E."/>
            <person name="Espinosa Luna G."/>
            <person name="Oliart Ros R.M."/>
        </authorList>
    </citation>
    <scope>NUCLEOTIDE SEQUENCE</scope>
    <source>
        <strain evidence="1">HT42</strain>
    </source>
</reference>
<keyword evidence="2" id="KW-1185">Reference proteome</keyword>
<name>A0A9X3Z4X1_9BACL</name>
<organism evidence="1 2">
    <name type="scientific">Brevibacillus thermoruber</name>
    <dbReference type="NCBI Taxonomy" id="33942"/>
    <lineage>
        <taxon>Bacteria</taxon>
        <taxon>Bacillati</taxon>
        <taxon>Bacillota</taxon>
        <taxon>Bacilli</taxon>
        <taxon>Bacillales</taxon>
        <taxon>Paenibacillaceae</taxon>
        <taxon>Brevibacillus</taxon>
    </lineage>
</organism>